<feature type="signal peptide" evidence="3">
    <location>
        <begin position="1"/>
        <end position="23"/>
    </location>
</feature>
<feature type="compositionally biased region" description="Polar residues" evidence="2">
    <location>
        <begin position="128"/>
        <end position="137"/>
    </location>
</feature>
<dbReference type="CDD" id="cd00190">
    <property type="entry name" value="Tryp_SPc"/>
    <property type="match status" value="1"/>
</dbReference>
<dbReference type="GO" id="GO:0004252">
    <property type="term" value="F:serine-type endopeptidase activity"/>
    <property type="evidence" value="ECO:0007669"/>
    <property type="project" value="InterPro"/>
</dbReference>
<dbReference type="OMA" id="GPYDDIQ"/>
<dbReference type="PROSITE" id="PS00134">
    <property type="entry name" value="TRYPSIN_HIS"/>
    <property type="match status" value="1"/>
</dbReference>
<gene>
    <name evidence="5" type="ORF">LLEC1_06751</name>
</gene>
<dbReference type="SMART" id="SM00020">
    <property type="entry name" value="Tryp_SPc"/>
    <property type="match status" value="1"/>
</dbReference>
<name>A0A179IG27_CORDF</name>
<dbReference type="Pfam" id="PF00089">
    <property type="entry name" value="Trypsin"/>
    <property type="match status" value="2"/>
</dbReference>
<evidence type="ECO:0000259" key="4">
    <source>
        <dbReference type="PROSITE" id="PS50240"/>
    </source>
</evidence>
<evidence type="ECO:0000313" key="6">
    <source>
        <dbReference type="Proteomes" id="UP000243081"/>
    </source>
</evidence>
<evidence type="ECO:0000256" key="3">
    <source>
        <dbReference type="SAM" id="SignalP"/>
    </source>
</evidence>
<dbReference type="PANTHER" id="PTHR24250:SF27">
    <property type="entry name" value="ELASTASE 2 LIKE"/>
    <property type="match status" value="1"/>
</dbReference>
<reference evidence="5 6" key="1">
    <citation type="submission" date="2016-03" db="EMBL/GenBank/DDBJ databases">
        <title>Fine-scale spatial genetic structure of a fungal parasite of coffee scale insects.</title>
        <authorList>
            <person name="Jackson D."/>
            <person name="Zemenick K.A."/>
            <person name="Malloure B."/>
            <person name="Quandt C.A."/>
            <person name="James T.Y."/>
        </authorList>
    </citation>
    <scope>NUCLEOTIDE SEQUENCE [LARGE SCALE GENOMIC DNA]</scope>
    <source>
        <strain evidence="5 6">UM487</strain>
    </source>
</reference>
<dbReference type="InterPro" id="IPR018114">
    <property type="entry name" value="TRYPSIN_HIS"/>
</dbReference>
<dbReference type="Gene3D" id="2.40.10.10">
    <property type="entry name" value="Trypsin-like serine proteases"/>
    <property type="match status" value="1"/>
</dbReference>
<dbReference type="InterPro" id="IPR009003">
    <property type="entry name" value="Peptidase_S1_PA"/>
</dbReference>
<dbReference type="AlphaFoldDB" id="A0A179IG27"/>
<comment type="caution">
    <text evidence="5">The sequence shown here is derived from an EMBL/GenBank/DDBJ whole genome shotgun (WGS) entry which is preliminary data.</text>
</comment>
<evidence type="ECO:0000256" key="1">
    <source>
        <dbReference type="ARBA" id="ARBA00023157"/>
    </source>
</evidence>
<dbReference type="GO" id="GO:0006508">
    <property type="term" value="P:proteolysis"/>
    <property type="evidence" value="ECO:0007669"/>
    <property type="project" value="InterPro"/>
</dbReference>
<dbReference type="PROSITE" id="PS50240">
    <property type="entry name" value="TRYPSIN_DOM"/>
    <property type="match status" value="1"/>
</dbReference>
<sequence length="325" mass="35047">MMLLKSAVGALVWQCSFLAVSAAVHKRIVSGMAAEPGEFPWIVSIQTGRHFHNCAGTLLDSTTVLTAAHCTTRYHSQFVRAGSLNSSDGGVVVQVQSRRNHPEYQEGYIKWPGVSTPSPGGQPDSIGDMSSSPDSNATITKDEFEASRRLYEANDIAVLKLKTPIPESDTVAYAKLPISNSDPMAKSTAVVAGWYKKLTSEQGAPQPIFDMLNKVAISILARDYCRSLAPEVGDRDTVVCTDSKHGNACVYDSGGPLVDKQTREVIGVASFSLPEKGLDEQEAKKCGDAPMMYTRVASYLSFIHENLGAANQTQVTKPMVTQPDC</sequence>
<accession>A0A179IG27</accession>
<dbReference type="OrthoDB" id="4915747at2759"/>
<dbReference type="Proteomes" id="UP000243081">
    <property type="component" value="Unassembled WGS sequence"/>
</dbReference>
<organism evidence="5 6">
    <name type="scientific">Cordyceps confragosa</name>
    <name type="common">Lecanicillium lecanii</name>
    <dbReference type="NCBI Taxonomy" id="2714763"/>
    <lineage>
        <taxon>Eukaryota</taxon>
        <taxon>Fungi</taxon>
        <taxon>Dikarya</taxon>
        <taxon>Ascomycota</taxon>
        <taxon>Pezizomycotina</taxon>
        <taxon>Sordariomycetes</taxon>
        <taxon>Hypocreomycetidae</taxon>
        <taxon>Hypocreales</taxon>
        <taxon>Cordycipitaceae</taxon>
        <taxon>Akanthomyces</taxon>
    </lineage>
</organism>
<keyword evidence="3" id="KW-0732">Signal</keyword>
<dbReference type="InterPro" id="IPR001254">
    <property type="entry name" value="Trypsin_dom"/>
</dbReference>
<proteinExistence type="predicted"/>
<protein>
    <recommendedName>
        <fullName evidence="4">Peptidase S1 domain-containing protein</fullName>
    </recommendedName>
</protein>
<dbReference type="SUPFAM" id="SSF50494">
    <property type="entry name" value="Trypsin-like serine proteases"/>
    <property type="match status" value="1"/>
</dbReference>
<dbReference type="InterPro" id="IPR043504">
    <property type="entry name" value="Peptidase_S1_PA_chymotrypsin"/>
</dbReference>
<feature type="chain" id="PRO_5008104498" description="Peptidase S1 domain-containing protein" evidence="3">
    <location>
        <begin position="24"/>
        <end position="325"/>
    </location>
</feature>
<keyword evidence="6" id="KW-1185">Reference proteome</keyword>
<keyword evidence="1" id="KW-1015">Disulfide bond</keyword>
<dbReference type="PRINTS" id="PR00722">
    <property type="entry name" value="CHYMOTRYPSIN"/>
</dbReference>
<evidence type="ECO:0000256" key="2">
    <source>
        <dbReference type="SAM" id="MobiDB-lite"/>
    </source>
</evidence>
<dbReference type="PANTHER" id="PTHR24250">
    <property type="entry name" value="CHYMOTRYPSIN-RELATED"/>
    <property type="match status" value="1"/>
</dbReference>
<feature type="region of interest" description="Disordered" evidence="2">
    <location>
        <begin position="108"/>
        <end position="137"/>
    </location>
</feature>
<dbReference type="EMBL" id="LUKN01001263">
    <property type="protein sequence ID" value="OAR01253.1"/>
    <property type="molecule type" value="Genomic_DNA"/>
</dbReference>
<feature type="domain" description="Peptidase S1" evidence="4">
    <location>
        <begin position="28"/>
        <end position="308"/>
    </location>
</feature>
<dbReference type="InterPro" id="IPR001314">
    <property type="entry name" value="Peptidase_S1A"/>
</dbReference>
<evidence type="ECO:0000313" key="5">
    <source>
        <dbReference type="EMBL" id="OAR01253.1"/>
    </source>
</evidence>